<evidence type="ECO:0000256" key="6">
    <source>
        <dbReference type="RuleBase" id="RU003512"/>
    </source>
</evidence>
<feature type="region of interest" description="Disordered" evidence="7">
    <location>
        <begin position="113"/>
        <end position="132"/>
    </location>
</feature>
<organism evidence="9 10">
    <name type="scientific">Enterovirga aerilata</name>
    <dbReference type="NCBI Taxonomy" id="2730920"/>
    <lineage>
        <taxon>Bacteria</taxon>
        <taxon>Pseudomonadati</taxon>
        <taxon>Pseudomonadota</taxon>
        <taxon>Alphaproteobacteria</taxon>
        <taxon>Hyphomicrobiales</taxon>
        <taxon>Methylobacteriaceae</taxon>
        <taxon>Enterovirga</taxon>
    </lineage>
</organism>
<evidence type="ECO:0000256" key="4">
    <source>
        <dbReference type="ARBA" id="ARBA00022723"/>
    </source>
</evidence>
<comment type="subcellular location">
    <subcellularLocation>
        <location evidence="1">Cell envelope</location>
    </subcellularLocation>
</comment>
<keyword evidence="4" id="KW-0479">Metal-binding</keyword>
<name>A0A849IE88_9HYPH</name>
<dbReference type="InterPro" id="IPR006129">
    <property type="entry name" value="AdhesinB"/>
</dbReference>
<evidence type="ECO:0000313" key="10">
    <source>
        <dbReference type="Proteomes" id="UP000564885"/>
    </source>
</evidence>
<dbReference type="GO" id="GO:0030313">
    <property type="term" value="C:cell envelope"/>
    <property type="evidence" value="ECO:0007669"/>
    <property type="project" value="UniProtKB-SubCell"/>
</dbReference>
<dbReference type="PANTHER" id="PTHR42953">
    <property type="entry name" value="HIGH-AFFINITY ZINC UPTAKE SYSTEM PROTEIN ZNUA-RELATED"/>
    <property type="match status" value="1"/>
</dbReference>
<dbReference type="Pfam" id="PF01297">
    <property type="entry name" value="ZnuA"/>
    <property type="match status" value="1"/>
</dbReference>
<evidence type="ECO:0000256" key="5">
    <source>
        <dbReference type="ARBA" id="ARBA00022729"/>
    </source>
</evidence>
<dbReference type="GO" id="GO:0046872">
    <property type="term" value="F:metal ion binding"/>
    <property type="evidence" value="ECO:0007669"/>
    <property type="project" value="UniProtKB-KW"/>
</dbReference>
<evidence type="ECO:0000256" key="8">
    <source>
        <dbReference type="SAM" id="SignalP"/>
    </source>
</evidence>
<gene>
    <name evidence="9" type="ORF">HJG44_18165</name>
</gene>
<dbReference type="GO" id="GO:0030001">
    <property type="term" value="P:metal ion transport"/>
    <property type="evidence" value="ECO:0007669"/>
    <property type="project" value="InterPro"/>
</dbReference>
<dbReference type="InterPro" id="IPR006128">
    <property type="entry name" value="Lipoprotein_PsaA-like"/>
</dbReference>
<accession>A0A849IE88</accession>
<dbReference type="PANTHER" id="PTHR42953:SF1">
    <property type="entry name" value="METAL-BINDING PROTEIN HI_0362-RELATED"/>
    <property type="match status" value="1"/>
</dbReference>
<dbReference type="InterPro" id="IPR050492">
    <property type="entry name" value="Bact_metal-bind_prot9"/>
</dbReference>
<dbReference type="Proteomes" id="UP000564885">
    <property type="component" value="Unassembled WGS sequence"/>
</dbReference>
<feature type="chain" id="PRO_5032546580" evidence="8">
    <location>
        <begin position="23"/>
        <end position="303"/>
    </location>
</feature>
<dbReference type="GO" id="GO:0007155">
    <property type="term" value="P:cell adhesion"/>
    <property type="evidence" value="ECO:0007669"/>
    <property type="project" value="InterPro"/>
</dbReference>
<comment type="similarity">
    <text evidence="2 6">Belongs to the bacterial solute-binding protein 9 family.</text>
</comment>
<dbReference type="Gene3D" id="3.40.50.1980">
    <property type="entry name" value="Nitrogenase molybdenum iron protein domain"/>
    <property type="match status" value="2"/>
</dbReference>
<keyword evidence="5 8" id="KW-0732">Signal</keyword>
<dbReference type="PRINTS" id="PR00690">
    <property type="entry name" value="ADHESNFAMILY"/>
</dbReference>
<dbReference type="EMBL" id="JABEPP010000005">
    <property type="protein sequence ID" value="NNM74287.1"/>
    <property type="molecule type" value="Genomic_DNA"/>
</dbReference>
<dbReference type="AlphaFoldDB" id="A0A849IE88"/>
<evidence type="ECO:0000256" key="1">
    <source>
        <dbReference type="ARBA" id="ARBA00004196"/>
    </source>
</evidence>
<dbReference type="SUPFAM" id="SSF53807">
    <property type="entry name" value="Helical backbone' metal receptor"/>
    <property type="match status" value="1"/>
</dbReference>
<sequence length="303" mass="31986">MLGRLTLCIPLLLLLVSGPALADGKVQVVASFSILADFVREVGGERVAVASLVGPDADAHSFQPSPADARRIRDAKVVVVNGLGFDSWTDRLLRAAGTRAAIVVASAGVKPLREEASHGHGHDHHADHDTDPHAWQDVANAKLYVANIRDGLAKADPEGRAAYEANAARYLERLEELDRGIRAGIGAIPPGRREVITTHDAFGYFGKAYGLTFTAPQGVSTGGEAKAADIARIIRQVKARRIPAVFLENVSDPRLADRIAAESGAKIGGRLHSDALSAPGGPAPTYLDMMRANLAALRAALAE</sequence>
<proteinExistence type="inferred from homology"/>
<evidence type="ECO:0000256" key="3">
    <source>
        <dbReference type="ARBA" id="ARBA00022448"/>
    </source>
</evidence>
<dbReference type="RefSeq" id="WP_171219738.1">
    <property type="nucleotide sequence ID" value="NZ_JABEPP010000005.1"/>
</dbReference>
<dbReference type="PRINTS" id="PR00691">
    <property type="entry name" value="ADHESINB"/>
</dbReference>
<keyword evidence="10" id="KW-1185">Reference proteome</keyword>
<feature type="signal peptide" evidence="8">
    <location>
        <begin position="1"/>
        <end position="22"/>
    </location>
</feature>
<dbReference type="InterPro" id="IPR006127">
    <property type="entry name" value="ZnuA-like"/>
</dbReference>
<reference evidence="9 10" key="1">
    <citation type="submission" date="2020-04" db="EMBL/GenBank/DDBJ databases">
        <title>Enterovirga sp. isolate from soil.</title>
        <authorList>
            <person name="Chea S."/>
            <person name="Kim D.-U."/>
        </authorList>
    </citation>
    <scope>NUCLEOTIDE SEQUENCE [LARGE SCALE GENOMIC DNA]</scope>
    <source>
        <strain evidence="9 10">DB1703</strain>
    </source>
</reference>
<evidence type="ECO:0000256" key="2">
    <source>
        <dbReference type="ARBA" id="ARBA00011028"/>
    </source>
</evidence>
<protein>
    <submittedName>
        <fullName evidence="9">Zinc ABC transporter solute-binding protein</fullName>
    </submittedName>
</protein>
<evidence type="ECO:0000313" key="9">
    <source>
        <dbReference type="EMBL" id="NNM74287.1"/>
    </source>
</evidence>
<keyword evidence="3 6" id="KW-0813">Transport</keyword>
<evidence type="ECO:0000256" key="7">
    <source>
        <dbReference type="SAM" id="MobiDB-lite"/>
    </source>
</evidence>
<comment type="caution">
    <text evidence="9">The sequence shown here is derived from an EMBL/GenBank/DDBJ whole genome shotgun (WGS) entry which is preliminary data.</text>
</comment>